<dbReference type="PROSITE" id="PS50967">
    <property type="entry name" value="HRDC"/>
    <property type="match status" value="1"/>
</dbReference>
<keyword evidence="4" id="KW-1185">Reference proteome</keyword>
<dbReference type="GO" id="GO:0071038">
    <property type="term" value="P:TRAMP-dependent tRNA surveillance pathway"/>
    <property type="evidence" value="ECO:0007669"/>
    <property type="project" value="TreeGrafter"/>
</dbReference>
<dbReference type="AlphaFoldDB" id="A0A2H9ZTT5"/>
<dbReference type="GO" id="GO:0005730">
    <property type="term" value="C:nucleolus"/>
    <property type="evidence" value="ECO:0007669"/>
    <property type="project" value="TreeGrafter"/>
</dbReference>
<feature type="compositionally biased region" description="Polar residues" evidence="1">
    <location>
        <begin position="409"/>
        <end position="426"/>
    </location>
</feature>
<dbReference type="GO" id="GO:0071051">
    <property type="term" value="P:poly(A)-dependent snoRNA 3'-end processing"/>
    <property type="evidence" value="ECO:0007669"/>
    <property type="project" value="TreeGrafter"/>
</dbReference>
<dbReference type="GO" id="GO:0071036">
    <property type="term" value="P:nuclear polyadenylation-dependent snoRNA catabolic process"/>
    <property type="evidence" value="ECO:0007669"/>
    <property type="project" value="TreeGrafter"/>
</dbReference>
<dbReference type="Pfam" id="PF00570">
    <property type="entry name" value="HRDC"/>
    <property type="match status" value="1"/>
</dbReference>
<dbReference type="OrthoDB" id="2250022at2759"/>
<dbReference type="InterPro" id="IPR045092">
    <property type="entry name" value="Rrp6-like"/>
</dbReference>
<dbReference type="GO" id="GO:0071039">
    <property type="term" value="P:nuclear polyadenylation-dependent CUT catabolic process"/>
    <property type="evidence" value="ECO:0007669"/>
    <property type="project" value="TreeGrafter"/>
</dbReference>
<dbReference type="GO" id="GO:0000176">
    <property type="term" value="C:nuclear exosome (RNase complex)"/>
    <property type="evidence" value="ECO:0007669"/>
    <property type="project" value="TreeGrafter"/>
</dbReference>
<accession>A0A2H9ZTT5</accession>
<dbReference type="SUPFAM" id="SSF47819">
    <property type="entry name" value="HRDC-like"/>
    <property type="match status" value="1"/>
</dbReference>
<dbReference type="Proteomes" id="UP000236161">
    <property type="component" value="Unassembled WGS sequence"/>
</dbReference>
<dbReference type="GO" id="GO:0000467">
    <property type="term" value="P:exonucleolytic trimming to generate mature 3'-end of 5.8S rRNA from tricistronic rRNA transcript (SSU-rRNA, 5.8S rRNA, LSU-rRNA)"/>
    <property type="evidence" value="ECO:0007669"/>
    <property type="project" value="InterPro"/>
</dbReference>
<sequence>MEGIHTWKSPETKDLIFKLCAWRDLMARVHDESLRYVLSDHAIVSLAAKIPKNPEEILDFIEHTDLINGSPNIYPSLPPISCVVRSHIDEVCLLLQDHSADIGTIMERIQQKHLDPTGCCSVSIYNYALFSESSLKQNHSLFSWHSGGKSTAPVGRKGSRELFVEKFSCKSPVYHNYRIYANDGRLLCYCDRRKLDWYLRRDLAKVVEDDPPAIMLLFEPKGRPEDEDNEFYIQSKKNICVGCGEKNHYLRYRIIPSCYRMHFPEHLKSHRSHDIVLVCVDCHEVAHAAAEKHKKQIAADFGIPLFVEKIANSGETNAVMVRQHSKSGDESGVSPLQLRTAAMALLRHGSHMPSNRRDELMQVVKTYYGGREVKPEDLETALLVGMSPHERRRLEKKKGLISRKHKGTDTQGNIASSPVETSANETKLNTIEQSLRETLEDVHFGEADLEQMLSLTNGDISTDIQIDEKQSLPRDACASTDSNEMVTSSQNCMFGPVYSSKRASRLSLLGHGHHGKEVVERLLQEQGEDGILTFCQKWRQVFVEAVNPRFLPAGWDIMHSGRRAFGEYSVYNPAKKIQLNLMN</sequence>
<evidence type="ECO:0000256" key="1">
    <source>
        <dbReference type="SAM" id="MobiDB-lite"/>
    </source>
</evidence>
<protein>
    <recommendedName>
        <fullName evidence="2">HRDC domain-containing protein</fullName>
    </recommendedName>
</protein>
<dbReference type="PANTHER" id="PTHR12124">
    <property type="entry name" value="POLYMYOSITIS/SCLERODERMA AUTOANTIGEN-RELATED"/>
    <property type="match status" value="1"/>
</dbReference>
<feature type="region of interest" description="Disordered" evidence="1">
    <location>
        <begin position="398"/>
        <end position="426"/>
    </location>
</feature>
<evidence type="ECO:0000313" key="4">
    <source>
        <dbReference type="Proteomes" id="UP000236161"/>
    </source>
</evidence>
<dbReference type="Gene3D" id="1.10.150.80">
    <property type="entry name" value="HRDC domain"/>
    <property type="match status" value="1"/>
</dbReference>
<evidence type="ECO:0000259" key="2">
    <source>
        <dbReference type="PROSITE" id="PS50967"/>
    </source>
</evidence>
<dbReference type="InterPro" id="IPR002121">
    <property type="entry name" value="HRDC_dom"/>
</dbReference>
<name>A0A2H9ZTT5_9ASPA</name>
<dbReference type="STRING" id="1088818.A0A2H9ZTT5"/>
<evidence type="ECO:0000313" key="3">
    <source>
        <dbReference type="EMBL" id="PKA46709.1"/>
    </source>
</evidence>
<feature type="domain" description="HRDC" evidence="2">
    <location>
        <begin position="9"/>
        <end position="94"/>
    </location>
</feature>
<dbReference type="GO" id="GO:0071037">
    <property type="term" value="P:nuclear polyadenylation-dependent snRNA catabolic process"/>
    <property type="evidence" value="ECO:0007669"/>
    <property type="project" value="TreeGrafter"/>
</dbReference>
<dbReference type="GO" id="GO:0000175">
    <property type="term" value="F:3'-5'-RNA exonuclease activity"/>
    <property type="evidence" value="ECO:0007669"/>
    <property type="project" value="InterPro"/>
</dbReference>
<dbReference type="EMBL" id="KZ454055">
    <property type="protein sequence ID" value="PKA46709.1"/>
    <property type="molecule type" value="Genomic_DNA"/>
</dbReference>
<organism evidence="3 4">
    <name type="scientific">Apostasia shenzhenica</name>
    <dbReference type="NCBI Taxonomy" id="1088818"/>
    <lineage>
        <taxon>Eukaryota</taxon>
        <taxon>Viridiplantae</taxon>
        <taxon>Streptophyta</taxon>
        <taxon>Embryophyta</taxon>
        <taxon>Tracheophyta</taxon>
        <taxon>Spermatophyta</taxon>
        <taxon>Magnoliopsida</taxon>
        <taxon>Liliopsida</taxon>
        <taxon>Asparagales</taxon>
        <taxon>Orchidaceae</taxon>
        <taxon>Apostasioideae</taxon>
        <taxon>Apostasia</taxon>
    </lineage>
</organism>
<dbReference type="GO" id="GO:0071035">
    <property type="term" value="P:nuclear polyadenylation-dependent rRNA catabolic process"/>
    <property type="evidence" value="ECO:0007669"/>
    <property type="project" value="TreeGrafter"/>
</dbReference>
<dbReference type="GO" id="GO:0071040">
    <property type="term" value="P:nuclear polyadenylation-dependent antisense transcript catabolic process"/>
    <property type="evidence" value="ECO:0007669"/>
    <property type="project" value="TreeGrafter"/>
</dbReference>
<dbReference type="PANTHER" id="PTHR12124:SF68">
    <property type="entry name" value="PROTEIN RRP6-LIKE 3"/>
    <property type="match status" value="1"/>
</dbReference>
<proteinExistence type="predicted"/>
<dbReference type="GO" id="GO:0071044">
    <property type="term" value="P:histone mRNA catabolic process"/>
    <property type="evidence" value="ECO:0007669"/>
    <property type="project" value="TreeGrafter"/>
</dbReference>
<dbReference type="InterPro" id="IPR010997">
    <property type="entry name" value="HRDC-like_sf"/>
</dbReference>
<dbReference type="InterPro" id="IPR044876">
    <property type="entry name" value="HRDC_dom_sf"/>
</dbReference>
<dbReference type="GO" id="GO:0003727">
    <property type="term" value="F:single-stranded RNA binding"/>
    <property type="evidence" value="ECO:0007669"/>
    <property type="project" value="TreeGrafter"/>
</dbReference>
<dbReference type="GO" id="GO:0000166">
    <property type="term" value="F:nucleotide binding"/>
    <property type="evidence" value="ECO:0007669"/>
    <property type="project" value="InterPro"/>
</dbReference>
<gene>
    <name evidence="3" type="ORF">AXF42_Ash019692</name>
</gene>
<reference evidence="3 4" key="1">
    <citation type="journal article" date="2017" name="Nature">
        <title>The Apostasia genome and the evolution of orchids.</title>
        <authorList>
            <person name="Zhang G.Q."/>
            <person name="Liu K.W."/>
            <person name="Li Z."/>
            <person name="Lohaus R."/>
            <person name="Hsiao Y.Y."/>
            <person name="Niu S.C."/>
            <person name="Wang J.Y."/>
            <person name="Lin Y.C."/>
            <person name="Xu Q."/>
            <person name="Chen L.J."/>
            <person name="Yoshida K."/>
            <person name="Fujiwara S."/>
            <person name="Wang Z.W."/>
            <person name="Zhang Y.Q."/>
            <person name="Mitsuda N."/>
            <person name="Wang M."/>
            <person name="Liu G.H."/>
            <person name="Pecoraro L."/>
            <person name="Huang H.X."/>
            <person name="Xiao X.J."/>
            <person name="Lin M."/>
            <person name="Wu X.Y."/>
            <person name="Wu W.L."/>
            <person name="Chen Y.Y."/>
            <person name="Chang S.B."/>
            <person name="Sakamoto S."/>
            <person name="Ohme-Takagi M."/>
            <person name="Yagi M."/>
            <person name="Zeng S.J."/>
            <person name="Shen C.Y."/>
            <person name="Yeh C.M."/>
            <person name="Luo Y.B."/>
            <person name="Tsai W.C."/>
            <person name="Van de Peer Y."/>
            <person name="Liu Z.J."/>
        </authorList>
    </citation>
    <scope>NUCLEOTIDE SEQUENCE [LARGE SCALE GENOMIC DNA]</scope>
    <source>
        <strain evidence="4">cv. Shenzhen</strain>
        <tissue evidence="3">Stem</tissue>
    </source>
</reference>